<dbReference type="Proteomes" id="UP000032545">
    <property type="component" value="Unassembled WGS sequence"/>
</dbReference>
<protein>
    <submittedName>
        <fullName evidence="5">Transcriptional regulator, TetR family</fullName>
    </submittedName>
</protein>
<reference evidence="6" key="1">
    <citation type="submission" date="2015-02" db="EMBL/GenBank/DDBJ databases">
        <title>Draft Genome of Frankia sp. CpI1-S.</title>
        <authorList>
            <person name="Oshone R.T."/>
            <person name="Ngom M."/>
            <person name="Ghodhbane-Gtari F."/>
            <person name="Gtari M."/>
            <person name="Morris K."/>
            <person name="Thomas K."/>
            <person name="Sen A."/>
            <person name="Tisa L.S."/>
        </authorList>
    </citation>
    <scope>NUCLEOTIDE SEQUENCE [LARGE SCALE GENOMIC DNA]</scope>
    <source>
        <strain evidence="6">CpI1-S</strain>
    </source>
</reference>
<dbReference type="Pfam" id="PF00440">
    <property type="entry name" value="TetR_N"/>
    <property type="match status" value="1"/>
</dbReference>
<feature type="DNA-binding region" description="H-T-H motif" evidence="2">
    <location>
        <begin position="108"/>
        <end position="127"/>
    </location>
</feature>
<dbReference type="InterPro" id="IPR009057">
    <property type="entry name" value="Homeodomain-like_sf"/>
</dbReference>
<dbReference type="InterPro" id="IPR001647">
    <property type="entry name" value="HTH_TetR"/>
</dbReference>
<evidence type="ECO:0000313" key="6">
    <source>
        <dbReference type="Proteomes" id="UP000032545"/>
    </source>
</evidence>
<dbReference type="PRINTS" id="PR00455">
    <property type="entry name" value="HTHTETR"/>
</dbReference>
<dbReference type="PANTHER" id="PTHR30055">
    <property type="entry name" value="HTH-TYPE TRANSCRIPTIONAL REGULATOR RUTR"/>
    <property type="match status" value="1"/>
</dbReference>
<dbReference type="GO" id="GO:0003700">
    <property type="term" value="F:DNA-binding transcription factor activity"/>
    <property type="evidence" value="ECO:0007669"/>
    <property type="project" value="TreeGrafter"/>
</dbReference>
<dbReference type="Pfam" id="PF17920">
    <property type="entry name" value="TetR_C_16"/>
    <property type="match status" value="1"/>
</dbReference>
<dbReference type="AlphaFoldDB" id="A0A0D8BP39"/>
<dbReference type="PANTHER" id="PTHR30055:SF235">
    <property type="entry name" value="TRANSCRIPTIONAL REGULATORY PROTEIN"/>
    <property type="match status" value="1"/>
</dbReference>
<gene>
    <name evidence="5" type="ORF">FF36_00305</name>
</gene>
<name>A0A0D8BP39_9ACTN</name>
<dbReference type="Gene3D" id="1.10.357.10">
    <property type="entry name" value="Tetracycline Repressor, domain 2"/>
    <property type="match status" value="1"/>
</dbReference>
<dbReference type="SUPFAM" id="SSF46689">
    <property type="entry name" value="Homeodomain-like"/>
    <property type="match status" value="1"/>
</dbReference>
<dbReference type="InterPro" id="IPR036271">
    <property type="entry name" value="Tet_transcr_reg_TetR-rel_C_sf"/>
</dbReference>
<dbReference type="InterPro" id="IPR050109">
    <property type="entry name" value="HTH-type_TetR-like_transc_reg"/>
</dbReference>
<sequence>MTSPSTTTRGRPAGPESSSPAGADSARPDTGRSDAGQHETSHSHPGRVAPQSAVAVLAGSDAVPGGVAPTGAAGGGRGRMRGDAEVSREAIIAAARRAFARQPYAAITLKAIAADAGVSAPLVLKYFGSKEQLFARVARFGDEIDQLLDAPLPDLGRHLLHALLDAHEQRRDPLIRVAFALQHGEHATLLRDNFRDQVVARLRSRLTGPDAALRAELVLAHLLGLGVLRKIVHTEAISAAERDRIVDLCAPGLQRLLDGSP</sequence>
<evidence type="ECO:0000256" key="3">
    <source>
        <dbReference type="SAM" id="MobiDB-lite"/>
    </source>
</evidence>
<evidence type="ECO:0000256" key="1">
    <source>
        <dbReference type="ARBA" id="ARBA00023125"/>
    </source>
</evidence>
<keyword evidence="1 2" id="KW-0238">DNA-binding</keyword>
<feature type="domain" description="HTH tetR-type" evidence="4">
    <location>
        <begin position="85"/>
        <end position="145"/>
    </location>
</feature>
<dbReference type="EMBL" id="JYFN01000002">
    <property type="protein sequence ID" value="KJE25172.1"/>
    <property type="molecule type" value="Genomic_DNA"/>
</dbReference>
<dbReference type="PROSITE" id="PS50977">
    <property type="entry name" value="HTH_TETR_2"/>
    <property type="match status" value="1"/>
</dbReference>
<keyword evidence="6" id="KW-1185">Reference proteome</keyword>
<evidence type="ECO:0000259" key="4">
    <source>
        <dbReference type="PROSITE" id="PS50977"/>
    </source>
</evidence>
<reference evidence="5 6" key="2">
    <citation type="journal article" date="2016" name="Genome Announc.">
        <title>Permanent Draft Genome Sequences for Two Variants of Frankia sp. Strain CpI1, the First Frankia Strain Isolated from Root Nodules of Comptonia peregrina.</title>
        <authorList>
            <person name="Oshone R."/>
            <person name="Hurst S.G.IV."/>
            <person name="Abebe-Akele F."/>
            <person name="Simpson S."/>
            <person name="Morris K."/>
            <person name="Thomas W.K."/>
            <person name="Tisa L.S."/>
        </authorList>
    </citation>
    <scope>NUCLEOTIDE SEQUENCE [LARGE SCALE GENOMIC DNA]</scope>
    <source>
        <strain evidence="6">CpI1-S</strain>
    </source>
</reference>
<feature type="compositionally biased region" description="Basic and acidic residues" evidence="3">
    <location>
        <begin position="26"/>
        <end position="42"/>
    </location>
</feature>
<accession>A0A0D8BP39</accession>
<dbReference type="InterPro" id="IPR041678">
    <property type="entry name" value="TetR_C_16"/>
</dbReference>
<organism evidence="5 6">
    <name type="scientific">Frankia torreyi</name>
    <dbReference type="NCBI Taxonomy" id="1856"/>
    <lineage>
        <taxon>Bacteria</taxon>
        <taxon>Bacillati</taxon>
        <taxon>Actinomycetota</taxon>
        <taxon>Actinomycetes</taxon>
        <taxon>Frankiales</taxon>
        <taxon>Frankiaceae</taxon>
        <taxon>Frankia</taxon>
    </lineage>
</organism>
<dbReference type="GO" id="GO:0000976">
    <property type="term" value="F:transcription cis-regulatory region binding"/>
    <property type="evidence" value="ECO:0007669"/>
    <property type="project" value="TreeGrafter"/>
</dbReference>
<evidence type="ECO:0000313" key="5">
    <source>
        <dbReference type="EMBL" id="KJE25172.1"/>
    </source>
</evidence>
<dbReference type="SUPFAM" id="SSF48498">
    <property type="entry name" value="Tetracyclin repressor-like, C-terminal domain"/>
    <property type="match status" value="1"/>
</dbReference>
<comment type="caution">
    <text evidence="5">The sequence shown here is derived from an EMBL/GenBank/DDBJ whole genome shotgun (WGS) entry which is preliminary data.</text>
</comment>
<dbReference type="RefSeq" id="WP_236705905.1">
    <property type="nucleotide sequence ID" value="NZ_JYFN01000002.1"/>
</dbReference>
<proteinExistence type="predicted"/>
<feature type="region of interest" description="Disordered" evidence="3">
    <location>
        <begin position="1"/>
        <end position="49"/>
    </location>
</feature>
<evidence type="ECO:0000256" key="2">
    <source>
        <dbReference type="PROSITE-ProRule" id="PRU00335"/>
    </source>
</evidence>
<dbReference type="PATRIC" id="fig|1502723.3.peg.344"/>